<keyword evidence="1" id="KW-0055">Arginine biosynthesis</keyword>
<organism evidence="6 7">
    <name type="scientific">SAR86 cluster bacterium BACL1 MAG-120920-bin57</name>
    <dbReference type="NCBI Taxonomy" id="1655571"/>
    <lineage>
        <taxon>Bacteria</taxon>
        <taxon>Pseudomonadati</taxon>
        <taxon>Pseudomonadota</taxon>
        <taxon>Gammaproteobacteria</taxon>
        <taxon>SAR86 cluster</taxon>
    </lineage>
</organism>
<dbReference type="Gene3D" id="3.40.50.720">
    <property type="entry name" value="NAD(P)-binding Rossmann-like Domain"/>
    <property type="match status" value="1"/>
</dbReference>
<reference evidence="7" key="1">
    <citation type="submission" date="2015-10" db="EMBL/GenBank/DDBJ databases">
        <title>Metagenome-Assembled Genomes uncover a global brackish microbiome.</title>
        <authorList>
            <person name="Hugerth L.W."/>
            <person name="Larsson J."/>
            <person name="Alneberg J."/>
            <person name="Lindh M.V."/>
            <person name="Legrand C."/>
            <person name="Pinhassi J."/>
            <person name="Andersson A."/>
        </authorList>
    </citation>
    <scope>NUCLEOTIDE SEQUENCE [LARGE SCALE GENOMIC DNA]</scope>
</reference>
<gene>
    <name evidence="6" type="ORF">ABR63_07640</name>
</gene>
<keyword evidence="4" id="KW-0560">Oxidoreductase</keyword>
<dbReference type="Proteomes" id="UP000050874">
    <property type="component" value="Unassembled WGS sequence"/>
</dbReference>
<comment type="caution">
    <text evidence="6">The sequence shown here is derived from an EMBL/GenBank/DDBJ whole genome shotgun (WGS) entry which is preliminary data.</text>
</comment>
<dbReference type="EMBL" id="LIAV01000036">
    <property type="protein sequence ID" value="KRO41000.1"/>
    <property type="molecule type" value="Genomic_DNA"/>
</dbReference>
<evidence type="ECO:0000256" key="1">
    <source>
        <dbReference type="ARBA" id="ARBA00022571"/>
    </source>
</evidence>
<dbReference type="AlphaFoldDB" id="A0A0R2PSB2"/>
<dbReference type="Pfam" id="PF22698">
    <property type="entry name" value="Semialdhyde_dhC_1"/>
    <property type="match status" value="1"/>
</dbReference>
<dbReference type="SMART" id="SM00859">
    <property type="entry name" value="Semialdhyde_dh"/>
    <property type="match status" value="1"/>
</dbReference>
<dbReference type="NCBIfam" id="TIGR01850">
    <property type="entry name" value="argC"/>
    <property type="match status" value="1"/>
</dbReference>
<keyword evidence="3" id="KW-0521">NADP</keyword>
<accession>A0A0R2PSB2</accession>
<name>A0A0R2PSB2_9GAMM</name>
<dbReference type="InterPro" id="IPR000706">
    <property type="entry name" value="AGPR_type-1"/>
</dbReference>
<dbReference type="SUPFAM" id="SSF51735">
    <property type="entry name" value="NAD(P)-binding Rossmann-fold domains"/>
    <property type="match status" value="1"/>
</dbReference>
<evidence type="ECO:0000313" key="6">
    <source>
        <dbReference type="EMBL" id="KRO41000.1"/>
    </source>
</evidence>
<sequence length="310" mass="34172">MIKNIGVLGGRGFAGQEILRLLSDHPHMYVTRAYSSSQAGESVQGYSKNASLVYTSLDLQNLELGMEDAYILALPNKEASPYIDQILAHNSAAVLLDLSSDYRFDDAWQYRLPELSGPVSSTKISNPGCYATAMQLMLAPLVDRLQGPVNFFGISGFSGAGASPNTRNNQDLLAENILAYSLVNHPHEQEVKKHMYKDIFFTPHVAEFFRGIHMTANVVLTKPLAAAEAELLFNDYFKTKPLIQVQTEAPNLQQTRDTSFAYIGGFESDTSFKRLTFCCTIDNLLKGAATQAVQNLNSAFGWDDNLGIIE</sequence>
<dbReference type="Gene3D" id="3.30.360.10">
    <property type="entry name" value="Dihydrodipicolinate Reductase, domain 2"/>
    <property type="match status" value="1"/>
</dbReference>
<evidence type="ECO:0000256" key="4">
    <source>
        <dbReference type="ARBA" id="ARBA00023002"/>
    </source>
</evidence>
<dbReference type="InterPro" id="IPR036291">
    <property type="entry name" value="NAD(P)-bd_dom_sf"/>
</dbReference>
<proteinExistence type="predicted"/>
<dbReference type="GO" id="GO:0006526">
    <property type="term" value="P:L-arginine biosynthetic process"/>
    <property type="evidence" value="ECO:0007669"/>
    <property type="project" value="UniProtKB-KW"/>
</dbReference>
<dbReference type="InterPro" id="IPR050085">
    <property type="entry name" value="AGPR"/>
</dbReference>
<evidence type="ECO:0000259" key="5">
    <source>
        <dbReference type="SMART" id="SM00859"/>
    </source>
</evidence>
<dbReference type="PANTHER" id="PTHR32338:SF10">
    <property type="entry name" value="N-ACETYL-GAMMA-GLUTAMYL-PHOSPHATE REDUCTASE, CHLOROPLASTIC-RELATED"/>
    <property type="match status" value="1"/>
</dbReference>
<dbReference type="GO" id="GO:0003942">
    <property type="term" value="F:N-acetyl-gamma-glutamyl-phosphate reductase activity"/>
    <property type="evidence" value="ECO:0007669"/>
    <property type="project" value="InterPro"/>
</dbReference>
<dbReference type="InterPro" id="IPR000534">
    <property type="entry name" value="Semialdehyde_DH_NAD-bd"/>
</dbReference>
<dbReference type="Pfam" id="PF01118">
    <property type="entry name" value="Semialdhyde_dh"/>
    <property type="match status" value="1"/>
</dbReference>
<evidence type="ECO:0000256" key="2">
    <source>
        <dbReference type="ARBA" id="ARBA00022605"/>
    </source>
</evidence>
<dbReference type="PANTHER" id="PTHR32338">
    <property type="entry name" value="N-ACETYL-GAMMA-GLUTAMYL-PHOSPHATE REDUCTASE, CHLOROPLASTIC-RELATED-RELATED"/>
    <property type="match status" value="1"/>
</dbReference>
<dbReference type="GO" id="GO:0051287">
    <property type="term" value="F:NAD binding"/>
    <property type="evidence" value="ECO:0007669"/>
    <property type="project" value="InterPro"/>
</dbReference>
<feature type="domain" description="Semialdehyde dehydrogenase NAD-binding" evidence="5">
    <location>
        <begin position="4"/>
        <end position="123"/>
    </location>
</feature>
<protein>
    <submittedName>
        <fullName evidence="6">N-acetyl-gamma-glutamyl-phosphate reductase</fullName>
    </submittedName>
</protein>
<dbReference type="GO" id="GO:0070401">
    <property type="term" value="F:NADP+ binding"/>
    <property type="evidence" value="ECO:0007669"/>
    <property type="project" value="InterPro"/>
</dbReference>
<dbReference type="CDD" id="cd24149">
    <property type="entry name" value="AGPR_N_ARG5_6_like"/>
    <property type="match status" value="1"/>
</dbReference>
<dbReference type="SUPFAM" id="SSF55347">
    <property type="entry name" value="Glyceraldehyde-3-phosphate dehydrogenase-like, C-terminal domain"/>
    <property type="match status" value="1"/>
</dbReference>
<evidence type="ECO:0000313" key="7">
    <source>
        <dbReference type="Proteomes" id="UP000050874"/>
    </source>
</evidence>
<evidence type="ECO:0000256" key="3">
    <source>
        <dbReference type="ARBA" id="ARBA00022857"/>
    </source>
</evidence>
<keyword evidence="2" id="KW-0028">Amino-acid biosynthesis</keyword>
<dbReference type="InterPro" id="IPR058924">
    <property type="entry name" value="AGPR_dimerisation_dom"/>
</dbReference>